<name>A0ABD5YSG5_9EURY</name>
<dbReference type="RefSeq" id="WP_264822317.1">
    <property type="nucleotide sequence ID" value="NZ_CP110249.1"/>
</dbReference>
<evidence type="ECO:0000313" key="2">
    <source>
        <dbReference type="EMBL" id="MFC7192009.1"/>
    </source>
</evidence>
<gene>
    <name evidence="1" type="ORF">ACFQL7_20105</name>
    <name evidence="2" type="ORF">ACFQL7_20880</name>
</gene>
<sequence>MATDDSSLIDEVRTLTDYDAGIIDDTEYQDLLSVAKEELQNDVNQSVTFFSGNRAVDRALFWLLCLYSKIKVGEIEAPTFEIAEIQVRQEQLDDRANWWLRQYQKNVDKIAAGARGKIVSVSRSDRTYAFDN</sequence>
<dbReference type="Proteomes" id="UP001596417">
    <property type="component" value="Unassembled WGS sequence"/>
</dbReference>
<protein>
    <recommendedName>
        <fullName evidence="4">DUF1320 domain-containing protein</fullName>
    </recommendedName>
</protein>
<reference evidence="1" key="3">
    <citation type="submission" date="2024-09" db="EMBL/GenBank/DDBJ databases">
        <authorList>
            <person name="Sun Q."/>
        </authorList>
    </citation>
    <scope>NUCLEOTIDE SEQUENCE</scope>
    <source>
        <strain evidence="1">NBRC 107106</strain>
    </source>
</reference>
<evidence type="ECO:0000313" key="1">
    <source>
        <dbReference type="EMBL" id="MFC7191857.1"/>
    </source>
</evidence>
<dbReference type="GeneID" id="76201647"/>
<dbReference type="AlphaFoldDB" id="A0ABD5YSG5"/>
<comment type="caution">
    <text evidence="1">The sequence shown here is derived from an EMBL/GenBank/DDBJ whole genome shotgun (WGS) entry which is preliminary data.</text>
</comment>
<reference evidence="1" key="1">
    <citation type="journal article" date="2014" name="Int. J. Syst. Evol. Microbiol.">
        <title>Complete genome sequence of Corynebacterium casei LMG S-19264T (=DSM 44701T), isolated from a smear-ripened cheese.</title>
        <authorList>
            <consortium name="US DOE Joint Genome Institute (JGI-PGF)"/>
            <person name="Walter F."/>
            <person name="Albersmeier A."/>
            <person name="Kalinowski J."/>
            <person name="Ruckert C."/>
        </authorList>
    </citation>
    <scope>NUCLEOTIDE SEQUENCE [LARGE SCALE GENOMIC DNA]</scope>
    <source>
        <strain evidence="1">NBRC 107106</strain>
    </source>
</reference>
<proteinExistence type="predicted"/>
<accession>A0ABD5YSG5</accession>
<evidence type="ECO:0008006" key="4">
    <source>
        <dbReference type="Google" id="ProtNLM"/>
    </source>
</evidence>
<reference evidence="3" key="2">
    <citation type="journal article" date="2019" name="Int. J. Syst. Evol. Microbiol.">
        <title>The Global Catalogue of Microorganisms (GCM) 10K type strain sequencing project: providing services to taxonomists for standard genome sequencing and annotation.</title>
        <authorList>
            <consortium name="The Broad Institute Genomics Platform"/>
            <consortium name="The Broad Institute Genome Sequencing Center for Infectious Disease"/>
            <person name="Wu L."/>
            <person name="Ma J."/>
        </authorList>
    </citation>
    <scope>NUCLEOTIDE SEQUENCE [LARGE SCALE GENOMIC DNA]</scope>
    <source>
        <strain evidence="3">RDMS1</strain>
    </source>
</reference>
<dbReference type="EMBL" id="JBHTAX010000001">
    <property type="protein sequence ID" value="MFC7191857.1"/>
    <property type="molecule type" value="Genomic_DNA"/>
</dbReference>
<keyword evidence="3" id="KW-1185">Reference proteome</keyword>
<dbReference type="EMBL" id="JBHTAX010000002">
    <property type="protein sequence ID" value="MFC7192009.1"/>
    <property type="molecule type" value="Genomic_DNA"/>
</dbReference>
<organism evidence="1 3">
    <name type="scientific">Halocatena marina</name>
    <dbReference type="NCBI Taxonomy" id="2934937"/>
    <lineage>
        <taxon>Archaea</taxon>
        <taxon>Methanobacteriati</taxon>
        <taxon>Methanobacteriota</taxon>
        <taxon>Stenosarchaea group</taxon>
        <taxon>Halobacteria</taxon>
        <taxon>Halobacteriales</taxon>
        <taxon>Natronomonadaceae</taxon>
        <taxon>Halocatena</taxon>
    </lineage>
</organism>
<evidence type="ECO:0000313" key="3">
    <source>
        <dbReference type="Proteomes" id="UP001596417"/>
    </source>
</evidence>